<dbReference type="PANTHER" id="PTHR12286">
    <property type="entry name" value="SACCHAROPINE DEHYDROGENASE-LIKE OXIDOREDUCTASE"/>
    <property type="match status" value="1"/>
</dbReference>
<keyword evidence="2" id="KW-0812">Transmembrane</keyword>
<keyword evidence="2" id="KW-0472">Membrane</keyword>
<dbReference type="SUPFAM" id="SSF51735">
    <property type="entry name" value="NAD(P)-binding Rossmann-fold domains"/>
    <property type="match status" value="1"/>
</dbReference>
<feature type="domain" description="Saccharopine dehydrogenase NADP binding" evidence="3">
    <location>
        <begin position="7"/>
        <end position="112"/>
    </location>
</feature>
<keyword evidence="2" id="KW-1133">Transmembrane helix</keyword>
<reference evidence="4 5" key="1">
    <citation type="submission" date="2024-02" db="EMBL/GenBank/DDBJ databases">
        <title>A draft genome for the cacao thread blight pathogen Marasmius crinis-equi.</title>
        <authorList>
            <person name="Cohen S.P."/>
            <person name="Baruah I.K."/>
            <person name="Amoako-Attah I."/>
            <person name="Bukari Y."/>
            <person name="Meinhardt L.W."/>
            <person name="Bailey B.A."/>
        </authorList>
    </citation>
    <scope>NUCLEOTIDE SEQUENCE [LARGE SCALE GENOMIC DNA]</scope>
    <source>
        <strain evidence="4 5">GH-76</strain>
    </source>
</reference>
<feature type="transmembrane region" description="Helical" evidence="2">
    <location>
        <begin position="294"/>
        <end position="315"/>
    </location>
</feature>
<dbReference type="InterPro" id="IPR051276">
    <property type="entry name" value="Saccharopine_DH-like_oxidrdct"/>
</dbReference>
<organism evidence="4 5">
    <name type="scientific">Marasmius crinis-equi</name>
    <dbReference type="NCBI Taxonomy" id="585013"/>
    <lineage>
        <taxon>Eukaryota</taxon>
        <taxon>Fungi</taxon>
        <taxon>Dikarya</taxon>
        <taxon>Basidiomycota</taxon>
        <taxon>Agaricomycotina</taxon>
        <taxon>Agaricomycetes</taxon>
        <taxon>Agaricomycetidae</taxon>
        <taxon>Agaricales</taxon>
        <taxon>Marasmiineae</taxon>
        <taxon>Marasmiaceae</taxon>
        <taxon>Marasmius</taxon>
    </lineage>
</organism>
<dbReference type="PANTHER" id="PTHR12286:SF5">
    <property type="entry name" value="SACCHAROPINE DEHYDROGENASE-LIKE OXIDOREDUCTASE"/>
    <property type="match status" value="1"/>
</dbReference>
<evidence type="ECO:0000313" key="5">
    <source>
        <dbReference type="Proteomes" id="UP001465976"/>
    </source>
</evidence>
<dbReference type="Gene3D" id="3.40.50.720">
    <property type="entry name" value="NAD(P)-binding Rossmann-like Domain"/>
    <property type="match status" value="1"/>
</dbReference>
<keyword evidence="5" id="KW-1185">Reference proteome</keyword>
<evidence type="ECO:0000256" key="1">
    <source>
        <dbReference type="ARBA" id="ARBA00038048"/>
    </source>
</evidence>
<dbReference type="EMBL" id="JBAHYK010000352">
    <property type="protein sequence ID" value="KAL0574907.1"/>
    <property type="molecule type" value="Genomic_DNA"/>
</dbReference>
<proteinExistence type="inferred from homology"/>
<dbReference type="InterPro" id="IPR005097">
    <property type="entry name" value="Sacchrp_dh_NADP-bd"/>
</dbReference>
<evidence type="ECO:0000256" key="2">
    <source>
        <dbReference type="SAM" id="Phobius"/>
    </source>
</evidence>
<evidence type="ECO:0000259" key="3">
    <source>
        <dbReference type="Pfam" id="PF03435"/>
    </source>
</evidence>
<accession>A0ABR3FIJ1</accession>
<comment type="similarity">
    <text evidence="1">Belongs to the saccharopine dehydrogenase family.</text>
</comment>
<dbReference type="Proteomes" id="UP001465976">
    <property type="component" value="Unassembled WGS sequence"/>
</dbReference>
<comment type="caution">
    <text evidence="4">The sequence shown here is derived from an EMBL/GenBank/DDBJ whole genome shotgun (WGS) entry which is preliminary data.</text>
</comment>
<protein>
    <recommendedName>
        <fullName evidence="3">Saccharopine dehydrogenase NADP binding domain-containing protein</fullName>
    </recommendedName>
</protein>
<sequence>MSKTSDILVLGATGLTGRQATKFLAAHPDRTSKKFTLAIAGRSKKKLDALVSDLGLPQDIRVITLDVTNEHEVNEAVKLTRVVLNTVGPYYRWGTPVVRACATHGVHYVDLTGESLWIARIIRQFDYQAMKTRAIIVPACGFDSIPSDISVFIGNKALKDLDPSLNVASSTTVFTKVAGTLSLGTLDSMIGMRLLPTSERNDLQRDYLLSPVQDGPPSLGIRPIYRLQVPGTPKKTVTGTFWLMMPSNKPIVQRSWGLLEHEFLSKKSAGSEISRARYGPSVVYDEFLKTRGTLSAAILATTLGIFWGLLGLAPFRWLARRLVSRVDNATDEQLDNGSFVTTNVTTSTTSARYPRPIQVTTTLKGKGDAGYLLSPIWMAECAMALLDTGSLPELARRGGILTPATAFGDVLVKRLEANERMTVHYEVHKGTEESRKNI</sequence>
<name>A0ABR3FIJ1_9AGAR</name>
<dbReference type="Pfam" id="PF03435">
    <property type="entry name" value="Sacchrp_dh_NADP"/>
    <property type="match status" value="1"/>
</dbReference>
<dbReference type="InterPro" id="IPR036291">
    <property type="entry name" value="NAD(P)-bd_dom_sf"/>
</dbReference>
<evidence type="ECO:0000313" key="4">
    <source>
        <dbReference type="EMBL" id="KAL0574907.1"/>
    </source>
</evidence>
<gene>
    <name evidence="4" type="ORF">V5O48_007051</name>
</gene>